<comment type="caution">
    <text evidence="3">The sequence shown here is derived from an EMBL/GenBank/DDBJ whole genome shotgun (WGS) entry which is preliminary data.</text>
</comment>
<feature type="domain" description="Rhodanese" evidence="2">
    <location>
        <begin position="41"/>
        <end position="151"/>
    </location>
</feature>
<dbReference type="CDD" id="cd01448">
    <property type="entry name" value="TST_Repeat_1"/>
    <property type="match status" value="1"/>
</dbReference>
<dbReference type="Pfam" id="PF00581">
    <property type="entry name" value="Rhodanese"/>
    <property type="match status" value="2"/>
</dbReference>
<feature type="domain" description="Rhodanese" evidence="2">
    <location>
        <begin position="184"/>
        <end position="288"/>
    </location>
</feature>
<dbReference type="EMBL" id="JADKIO010000011">
    <property type="protein sequence ID" value="MBK9797704.1"/>
    <property type="molecule type" value="Genomic_DNA"/>
</dbReference>
<dbReference type="Proteomes" id="UP000886657">
    <property type="component" value="Unassembled WGS sequence"/>
</dbReference>
<gene>
    <name evidence="3" type="ORF">IPP58_14680</name>
</gene>
<name>A0A9D7XML8_9BACT</name>
<keyword evidence="1" id="KW-0677">Repeat</keyword>
<dbReference type="InterPro" id="IPR036873">
    <property type="entry name" value="Rhodanese-like_dom_sf"/>
</dbReference>
<dbReference type="InterPro" id="IPR051126">
    <property type="entry name" value="Thiosulfate_sulfurtransferase"/>
</dbReference>
<reference evidence="3" key="1">
    <citation type="submission" date="2020-10" db="EMBL/GenBank/DDBJ databases">
        <title>Connecting structure to function with the recovery of over 1000 high-quality activated sludge metagenome-assembled genomes encoding full-length rRNA genes using long-read sequencing.</title>
        <authorList>
            <person name="Singleton C.M."/>
            <person name="Petriglieri F."/>
            <person name="Kristensen J.M."/>
            <person name="Kirkegaard R.H."/>
            <person name="Michaelsen T.Y."/>
            <person name="Andersen M.H."/>
            <person name="Karst S.M."/>
            <person name="Dueholm M.S."/>
            <person name="Nielsen P.H."/>
            <person name="Albertsen M."/>
        </authorList>
    </citation>
    <scope>NUCLEOTIDE SEQUENCE</scope>
    <source>
        <strain evidence="3">Skiv_18-Q3-R9-52_MAXAC.067</strain>
    </source>
</reference>
<dbReference type="CDD" id="cd01449">
    <property type="entry name" value="TST_Repeat_2"/>
    <property type="match status" value="1"/>
</dbReference>
<evidence type="ECO:0000259" key="2">
    <source>
        <dbReference type="PROSITE" id="PS50206"/>
    </source>
</evidence>
<dbReference type="SUPFAM" id="SSF52821">
    <property type="entry name" value="Rhodanese/Cell cycle control phosphatase"/>
    <property type="match status" value="2"/>
</dbReference>
<dbReference type="PROSITE" id="PS00380">
    <property type="entry name" value="RHODANESE_1"/>
    <property type="match status" value="1"/>
</dbReference>
<organism evidence="3 4">
    <name type="scientific">Candidatus Geothrix skivensis</name>
    <dbReference type="NCBI Taxonomy" id="2954439"/>
    <lineage>
        <taxon>Bacteria</taxon>
        <taxon>Pseudomonadati</taxon>
        <taxon>Acidobacteriota</taxon>
        <taxon>Holophagae</taxon>
        <taxon>Holophagales</taxon>
        <taxon>Holophagaceae</taxon>
        <taxon>Geothrix</taxon>
    </lineage>
</organism>
<sequence length="292" mass="31791">MPRWPLAAAQLTTSLLLAQPAPPALRIEMLVSTTWLAEHLKDPNLVLLHVADTFADYKRGHIPGARFLATGKFVDNTGKLGSELPAVEALTRTFSELGLTEKSRVVLYATAWMPNAARAYLTLDYLGMGERTALLDGGVEQWLAEDRPVTMAVPVFPASSFVPKPKPAVRAALEEAKQAVEGSGVAASQLLDSRPARRYTAGHLGGARNLYWMDTLRSEEHPTFLPPDQLRALLASRGLVPGRKVVTYCEVGLQAAHGYFLLKYLGYDTALYDGSYQEWSGAKLPVSTGEGK</sequence>
<evidence type="ECO:0000313" key="3">
    <source>
        <dbReference type="EMBL" id="MBK9797704.1"/>
    </source>
</evidence>
<protein>
    <submittedName>
        <fullName evidence="3">Sulfurtransferase</fullName>
    </submittedName>
</protein>
<accession>A0A9D7XML8</accession>
<dbReference type="PANTHER" id="PTHR43855:SF1">
    <property type="entry name" value="THIOSULFATE SULFURTRANSFERASE"/>
    <property type="match status" value="1"/>
</dbReference>
<dbReference type="Gene3D" id="3.40.250.10">
    <property type="entry name" value="Rhodanese-like domain"/>
    <property type="match status" value="2"/>
</dbReference>
<dbReference type="SMART" id="SM00450">
    <property type="entry name" value="RHOD"/>
    <property type="match status" value="2"/>
</dbReference>
<proteinExistence type="predicted"/>
<dbReference type="InterPro" id="IPR001307">
    <property type="entry name" value="Thiosulphate_STrfase_CS"/>
</dbReference>
<dbReference type="GO" id="GO:0004792">
    <property type="term" value="F:thiosulfate-cyanide sulfurtransferase activity"/>
    <property type="evidence" value="ECO:0007669"/>
    <property type="project" value="InterPro"/>
</dbReference>
<evidence type="ECO:0000313" key="4">
    <source>
        <dbReference type="Proteomes" id="UP000886657"/>
    </source>
</evidence>
<dbReference type="PANTHER" id="PTHR43855">
    <property type="entry name" value="THIOSULFATE SULFURTRANSFERASE"/>
    <property type="match status" value="1"/>
</dbReference>
<dbReference type="AlphaFoldDB" id="A0A9D7XML8"/>
<dbReference type="InterPro" id="IPR001763">
    <property type="entry name" value="Rhodanese-like_dom"/>
</dbReference>
<evidence type="ECO:0000256" key="1">
    <source>
        <dbReference type="ARBA" id="ARBA00022737"/>
    </source>
</evidence>
<dbReference type="PROSITE" id="PS50206">
    <property type="entry name" value="RHODANESE_3"/>
    <property type="match status" value="2"/>
</dbReference>